<feature type="transmembrane region" description="Helical" evidence="7">
    <location>
        <begin position="143"/>
        <end position="163"/>
    </location>
</feature>
<feature type="transmembrane region" description="Helical" evidence="7">
    <location>
        <begin position="364"/>
        <end position="388"/>
    </location>
</feature>
<dbReference type="PANTHER" id="PTHR42718">
    <property type="entry name" value="MAJOR FACILITATOR SUPERFAMILY MULTIDRUG TRANSPORTER MFSC"/>
    <property type="match status" value="1"/>
</dbReference>
<sequence>MNNAPLITEARAGAREWFGLAALALPTLLLALDITVLHLGVPHVSEDLRPSAAQLLWIIDIYGFMIAGFLVTMGSLGDRIGRRRLLLIGAAAFGAASAAAAFSLTPEMLIASRAVMGIAGATLMPSTLALISTMFRDAHQRGLAIGIWATMFSAGIALGPIVGGALLEHFWWGSVFLLGLPVMALLLIVGPLLLPEYRDRSAGRPDLVSVALVVAAMVSLTFGIKEVATHGVGLLAAASAVLGLLLGLLFIRRQNRLVDPLLDLRLFANPLVRTGLIAMLISTLAIGGIYLFLTQHLQLVASHPPLITGLLLLPGAAALIATSVIAPILARRVPRLLIIGIALAASAAGFVVLARAAGLGDTTLVLVGFALAYAGIGPVTALATDLVVGSAPVERAGSASALSETSTEVGVSLGIAVMGSVGIAIYRAGIPDGSPADGTVEAHESAAETLAVAMTTADDLPAVQGDALRSFATEAFAAGFEAAAWLGAVLLAVASATAIVTLRRAARG</sequence>
<evidence type="ECO:0000256" key="7">
    <source>
        <dbReference type="SAM" id="Phobius"/>
    </source>
</evidence>
<feature type="transmembrane region" description="Helical" evidence="7">
    <location>
        <begin position="20"/>
        <end position="41"/>
    </location>
</feature>
<dbReference type="Proteomes" id="UP000831467">
    <property type="component" value="Chromosome"/>
</dbReference>
<keyword evidence="5 7" id="KW-1133">Transmembrane helix</keyword>
<evidence type="ECO:0000256" key="6">
    <source>
        <dbReference type="ARBA" id="ARBA00023136"/>
    </source>
</evidence>
<feature type="transmembrane region" description="Helical" evidence="7">
    <location>
        <begin position="336"/>
        <end position="358"/>
    </location>
</feature>
<feature type="transmembrane region" description="Helical" evidence="7">
    <location>
        <begin position="53"/>
        <end position="73"/>
    </location>
</feature>
<gene>
    <name evidence="9" type="ORF">KV394_04080</name>
</gene>
<keyword evidence="6 7" id="KW-0472">Membrane</keyword>
<keyword evidence="3" id="KW-1003">Cell membrane</keyword>
<evidence type="ECO:0000256" key="2">
    <source>
        <dbReference type="ARBA" id="ARBA00022448"/>
    </source>
</evidence>
<reference evidence="9 10" key="1">
    <citation type="submission" date="2021-06" db="EMBL/GenBank/DDBJ databases">
        <title>Genome-based taxonomic framework of Microbacterium strains isolated from marine environment, the description of four new species and reclassification of four preexisting species.</title>
        <authorList>
            <person name="Lee S.D."/>
            <person name="Kim S.-M."/>
            <person name="Byeon Y.-S."/>
            <person name="Yang H.L."/>
            <person name="Kim I.S."/>
        </authorList>
    </citation>
    <scope>NUCLEOTIDE SEQUENCE [LARGE SCALE GENOMIC DNA]</scope>
    <source>
        <strain evidence="9 10">SSW1-51</strain>
    </source>
</reference>
<dbReference type="InterPro" id="IPR011701">
    <property type="entry name" value="MFS"/>
</dbReference>
<feature type="transmembrane region" description="Helical" evidence="7">
    <location>
        <begin position="169"/>
        <end position="194"/>
    </location>
</feature>
<organism evidence="9 10">
    <name type="scientific">Microbacterium sufflavum</name>
    <dbReference type="NCBI Taxonomy" id="2851649"/>
    <lineage>
        <taxon>Bacteria</taxon>
        <taxon>Bacillati</taxon>
        <taxon>Actinomycetota</taxon>
        <taxon>Actinomycetes</taxon>
        <taxon>Micrococcales</taxon>
        <taxon>Microbacteriaceae</taxon>
        <taxon>Microbacterium</taxon>
    </lineage>
</organism>
<dbReference type="EMBL" id="CP078076">
    <property type="protein sequence ID" value="UPL10337.1"/>
    <property type="molecule type" value="Genomic_DNA"/>
</dbReference>
<evidence type="ECO:0000313" key="9">
    <source>
        <dbReference type="EMBL" id="UPL10337.1"/>
    </source>
</evidence>
<dbReference type="InterPro" id="IPR020846">
    <property type="entry name" value="MFS_dom"/>
</dbReference>
<feature type="transmembrane region" description="Helical" evidence="7">
    <location>
        <begin position="206"/>
        <end position="224"/>
    </location>
</feature>
<accession>A0ABY4IC52</accession>
<feature type="transmembrane region" description="Helical" evidence="7">
    <location>
        <begin position="482"/>
        <end position="502"/>
    </location>
</feature>
<feature type="transmembrane region" description="Helical" evidence="7">
    <location>
        <begin position="85"/>
        <end position="104"/>
    </location>
</feature>
<evidence type="ECO:0000313" key="10">
    <source>
        <dbReference type="Proteomes" id="UP000831467"/>
    </source>
</evidence>
<feature type="transmembrane region" description="Helical" evidence="7">
    <location>
        <begin position="110"/>
        <end position="131"/>
    </location>
</feature>
<evidence type="ECO:0000256" key="1">
    <source>
        <dbReference type="ARBA" id="ARBA00004651"/>
    </source>
</evidence>
<dbReference type="SUPFAM" id="SSF103473">
    <property type="entry name" value="MFS general substrate transporter"/>
    <property type="match status" value="1"/>
</dbReference>
<feature type="domain" description="Major facilitator superfamily (MFS) profile" evidence="8">
    <location>
        <begin position="19"/>
        <end position="506"/>
    </location>
</feature>
<comment type="subcellular location">
    <subcellularLocation>
        <location evidence="1">Cell membrane</location>
        <topology evidence="1">Multi-pass membrane protein</topology>
    </subcellularLocation>
</comment>
<protein>
    <submittedName>
        <fullName evidence="9">MFS transporter</fullName>
    </submittedName>
</protein>
<evidence type="ECO:0000256" key="4">
    <source>
        <dbReference type="ARBA" id="ARBA00022692"/>
    </source>
</evidence>
<feature type="transmembrane region" description="Helical" evidence="7">
    <location>
        <begin position="230"/>
        <end position="251"/>
    </location>
</feature>
<proteinExistence type="predicted"/>
<dbReference type="CDD" id="cd17321">
    <property type="entry name" value="MFS_MMR_MDR_like"/>
    <property type="match status" value="1"/>
</dbReference>
<evidence type="ECO:0000256" key="5">
    <source>
        <dbReference type="ARBA" id="ARBA00022989"/>
    </source>
</evidence>
<dbReference type="PROSITE" id="PS50850">
    <property type="entry name" value="MFS"/>
    <property type="match status" value="1"/>
</dbReference>
<feature type="transmembrane region" description="Helical" evidence="7">
    <location>
        <begin position="409"/>
        <end position="429"/>
    </location>
</feature>
<feature type="transmembrane region" description="Helical" evidence="7">
    <location>
        <begin position="271"/>
        <end position="293"/>
    </location>
</feature>
<keyword evidence="2" id="KW-0813">Transport</keyword>
<name>A0ABY4IC52_9MICO</name>
<dbReference type="Pfam" id="PF07690">
    <property type="entry name" value="MFS_1"/>
    <property type="match status" value="1"/>
</dbReference>
<dbReference type="Gene3D" id="1.20.1250.20">
    <property type="entry name" value="MFS general substrate transporter like domains"/>
    <property type="match status" value="1"/>
</dbReference>
<evidence type="ECO:0000256" key="3">
    <source>
        <dbReference type="ARBA" id="ARBA00022475"/>
    </source>
</evidence>
<dbReference type="Gene3D" id="1.20.1720.10">
    <property type="entry name" value="Multidrug resistance protein D"/>
    <property type="match status" value="1"/>
</dbReference>
<keyword evidence="4 7" id="KW-0812">Transmembrane</keyword>
<keyword evidence="10" id="KW-1185">Reference proteome</keyword>
<dbReference type="PANTHER" id="PTHR42718:SF47">
    <property type="entry name" value="METHYL VIOLOGEN RESISTANCE PROTEIN SMVA"/>
    <property type="match status" value="1"/>
</dbReference>
<evidence type="ECO:0000259" key="8">
    <source>
        <dbReference type="PROSITE" id="PS50850"/>
    </source>
</evidence>
<dbReference type="RefSeq" id="WP_247982371.1">
    <property type="nucleotide sequence ID" value="NZ_CP078076.1"/>
</dbReference>
<feature type="transmembrane region" description="Helical" evidence="7">
    <location>
        <begin position="305"/>
        <end position="329"/>
    </location>
</feature>
<dbReference type="InterPro" id="IPR036259">
    <property type="entry name" value="MFS_trans_sf"/>
</dbReference>